<keyword evidence="10" id="KW-1185">Reference proteome</keyword>
<evidence type="ECO:0000256" key="4">
    <source>
        <dbReference type="ARBA" id="ARBA00022989"/>
    </source>
</evidence>
<dbReference type="AlphaFoldDB" id="A0A8J1XTR8"/>
<evidence type="ECO:0000256" key="6">
    <source>
        <dbReference type="ARBA" id="ARBA00023136"/>
    </source>
</evidence>
<dbReference type="GO" id="GO:0030594">
    <property type="term" value="F:neurotransmitter receptor activity"/>
    <property type="evidence" value="ECO:0007669"/>
    <property type="project" value="TreeGrafter"/>
</dbReference>
<evidence type="ECO:0000256" key="2">
    <source>
        <dbReference type="ARBA" id="ARBA00022475"/>
    </source>
</evidence>
<dbReference type="GO" id="GO:0005886">
    <property type="term" value="C:plasma membrane"/>
    <property type="evidence" value="ECO:0007669"/>
    <property type="project" value="UniProtKB-SubCell"/>
</dbReference>
<proteinExistence type="predicted"/>
<dbReference type="Gene3D" id="1.20.1070.10">
    <property type="entry name" value="Rhodopsin 7-helix transmembrane proteins"/>
    <property type="match status" value="1"/>
</dbReference>
<keyword evidence="3" id="KW-0812">Transmembrane</keyword>
<dbReference type="GO" id="GO:0007268">
    <property type="term" value="P:chemical synaptic transmission"/>
    <property type="evidence" value="ECO:0007669"/>
    <property type="project" value="TreeGrafter"/>
</dbReference>
<evidence type="ECO:0000256" key="1">
    <source>
        <dbReference type="ARBA" id="ARBA00004651"/>
    </source>
</evidence>
<keyword evidence="7" id="KW-0675">Receptor</keyword>
<comment type="subcellular location">
    <subcellularLocation>
        <location evidence="1">Cell membrane</location>
        <topology evidence="1">Multi-pass membrane protein</topology>
    </subcellularLocation>
</comment>
<evidence type="ECO:0000256" key="5">
    <source>
        <dbReference type="ARBA" id="ARBA00023040"/>
    </source>
</evidence>
<evidence type="ECO:0000313" key="10">
    <source>
        <dbReference type="Proteomes" id="UP000749559"/>
    </source>
</evidence>
<reference evidence="9" key="1">
    <citation type="submission" date="2022-03" db="EMBL/GenBank/DDBJ databases">
        <authorList>
            <person name="Martin C."/>
        </authorList>
    </citation>
    <scope>NUCLEOTIDE SEQUENCE</scope>
</reference>
<evidence type="ECO:0000256" key="7">
    <source>
        <dbReference type="ARBA" id="ARBA00023170"/>
    </source>
</evidence>
<keyword evidence="2" id="KW-1003">Cell membrane</keyword>
<keyword evidence="6" id="KW-0472">Membrane</keyword>
<evidence type="ECO:0000256" key="8">
    <source>
        <dbReference type="ARBA" id="ARBA00023224"/>
    </source>
</evidence>
<dbReference type="GO" id="GO:0007187">
    <property type="term" value="P:G protein-coupled receptor signaling pathway, coupled to cyclic nucleotide second messenger"/>
    <property type="evidence" value="ECO:0007669"/>
    <property type="project" value="TreeGrafter"/>
</dbReference>
<comment type="caution">
    <text evidence="9">The sequence shown here is derived from an EMBL/GenBank/DDBJ whole genome shotgun (WGS) entry which is preliminary data.</text>
</comment>
<sequence length="328" mass="37527">MDIKATDVAHNVTDYTTYTEIDWKAGFNSFKIGMNKLWPIMQVYAYAILGLTIFLGNGIFIVAIAKFKRLKTVTNRLILSILICNVMTSGFLMYYAYMCKLNSRLFKKDQLACLAKCAVIVLVSVKTMMTLLVILAERYIALKEQGVYRSTCRIQGCIVCIIIFLWIYALIAAALPFLLNRWAMVRLCVISILLDRIYLIALLGHFGGFTVISIYLYLYLLFGVKPKVNNRKSLQTSKKKQKLERRKVLISFQYLNAAALVTLTFIFCWAPFYVILLLQVLDVKWSIMNEMQNIALMVGFISGALTPLILIFQISHFKQSLRKIICCC</sequence>
<dbReference type="GO" id="GO:0045202">
    <property type="term" value="C:synapse"/>
    <property type="evidence" value="ECO:0007669"/>
    <property type="project" value="GOC"/>
</dbReference>
<protein>
    <submittedName>
        <fullName evidence="9">Uncharacterized protein</fullName>
    </submittedName>
</protein>
<dbReference type="GO" id="GO:0004993">
    <property type="term" value="F:G protein-coupled serotonin receptor activity"/>
    <property type="evidence" value="ECO:0007669"/>
    <property type="project" value="TreeGrafter"/>
</dbReference>
<dbReference type="PANTHER" id="PTHR24247">
    <property type="entry name" value="5-HYDROXYTRYPTAMINE RECEPTOR"/>
    <property type="match status" value="1"/>
</dbReference>
<dbReference type="InterPro" id="IPR000276">
    <property type="entry name" value="GPCR_Rhodpsn"/>
</dbReference>
<dbReference type="InterPro" id="IPR017452">
    <property type="entry name" value="GPCR_Rhodpsn_7TM"/>
</dbReference>
<organism evidence="9 10">
    <name type="scientific">Owenia fusiformis</name>
    <name type="common">Polychaete worm</name>
    <dbReference type="NCBI Taxonomy" id="6347"/>
    <lineage>
        <taxon>Eukaryota</taxon>
        <taxon>Metazoa</taxon>
        <taxon>Spiralia</taxon>
        <taxon>Lophotrochozoa</taxon>
        <taxon>Annelida</taxon>
        <taxon>Polychaeta</taxon>
        <taxon>Sedentaria</taxon>
        <taxon>Canalipalpata</taxon>
        <taxon>Sabellida</taxon>
        <taxon>Oweniida</taxon>
        <taxon>Oweniidae</taxon>
        <taxon>Owenia</taxon>
    </lineage>
</organism>
<dbReference type="SUPFAM" id="SSF81321">
    <property type="entry name" value="Family A G protein-coupled receptor-like"/>
    <property type="match status" value="1"/>
</dbReference>
<dbReference type="GO" id="GO:0030425">
    <property type="term" value="C:dendrite"/>
    <property type="evidence" value="ECO:0007669"/>
    <property type="project" value="TreeGrafter"/>
</dbReference>
<dbReference type="PRINTS" id="PR00237">
    <property type="entry name" value="GPCRRHODOPSN"/>
</dbReference>
<dbReference type="OrthoDB" id="10008828at2759"/>
<dbReference type="Pfam" id="PF00001">
    <property type="entry name" value="7tm_1"/>
    <property type="match status" value="1"/>
</dbReference>
<dbReference type="PROSITE" id="PS50262">
    <property type="entry name" value="G_PROTEIN_RECEP_F1_2"/>
    <property type="match status" value="1"/>
</dbReference>
<keyword evidence="8" id="KW-0807">Transducer</keyword>
<gene>
    <name evidence="9" type="ORF">OFUS_LOCUS20864</name>
</gene>
<keyword evidence="5" id="KW-0297">G-protein coupled receptor</keyword>
<dbReference type="Proteomes" id="UP000749559">
    <property type="component" value="Unassembled WGS sequence"/>
</dbReference>
<dbReference type="EMBL" id="CAIIXF020000010">
    <property type="protein sequence ID" value="CAH1796459.1"/>
    <property type="molecule type" value="Genomic_DNA"/>
</dbReference>
<accession>A0A8J1XTR8</accession>
<evidence type="ECO:0000313" key="9">
    <source>
        <dbReference type="EMBL" id="CAH1796459.1"/>
    </source>
</evidence>
<keyword evidence="4" id="KW-1133">Transmembrane helix</keyword>
<evidence type="ECO:0000256" key="3">
    <source>
        <dbReference type="ARBA" id="ARBA00022692"/>
    </source>
</evidence>
<name>A0A8J1XTR8_OWEFU</name>
<dbReference type="CDD" id="cd00637">
    <property type="entry name" value="7tm_classA_rhodopsin-like"/>
    <property type="match status" value="1"/>
</dbReference>